<dbReference type="InterPro" id="IPR048325">
    <property type="entry name" value="ZSWIM3_N"/>
</dbReference>
<organism evidence="3 4">
    <name type="scientific">Caenorhabditis japonica</name>
    <dbReference type="NCBI Taxonomy" id="281687"/>
    <lineage>
        <taxon>Eukaryota</taxon>
        <taxon>Metazoa</taxon>
        <taxon>Ecdysozoa</taxon>
        <taxon>Nematoda</taxon>
        <taxon>Chromadorea</taxon>
        <taxon>Rhabditida</taxon>
        <taxon>Rhabditina</taxon>
        <taxon>Rhabditomorpha</taxon>
        <taxon>Rhabditoidea</taxon>
        <taxon>Rhabditidae</taxon>
        <taxon>Peloderinae</taxon>
        <taxon>Caenorhabditis</taxon>
    </lineage>
</organism>
<accession>A0A8R1HUQ6</accession>
<keyword evidence="4" id="KW-1185">Reference proteome</keyword>
<evidence type="ECO:0000313" key="4">
    <source>
        <dbReference type="Proteomes" id="UP000005237"/>
    </source>
</evidence>
<dbReference type="Proteomes" id="UP000005237">
    <property type="component" value="Unassembled WGS sequence"/>
</dbReference>
<evidence type="ECO:0000313" key="3">
    <source>
        <dbReference type="EnsemblMetazoa" id="CJA10273.1"/>
    </source>
</evidence>
<dbReference type="Pfam" id="PF21599">
    <property type="entry name" value="ZSWIM3_N"/>
    <property type="match status" value="1"/>
</dbReference>
<dbReference type="InterPro" id="IPR040854">
    <property type="entry name" value="ZSWIM9"/>
</dbReference>
<proteinExistence type="predicted"/>
<evidence type="ECO:0000256" key="1">
    <source>
        <dbReference type="SAM" id="MobiDB-lite"/>
    </source>
</evidence>
<name>A0A8R1HUQ6_CAEJA</name>
<feature type="region of interest" description="Disordered" evidence="1">
    <location>
        <begin position="16"/>
        <end position="45"/>
    </location>
</feature>
<reference evidence="4" key="1">
    <citation type="submission" date="2010-08" db="EMBL/GenBank/DDBJ databases">
        <authorList>
            <consortium name="Caenorhabditis japonica Sequencing Consortium"/>
            <person name="Wilson R.K."/>
        </authorList>
    </citation>
    <scope>NUCLEOTIDE SEQUENCE [LARGE SCALE GENOMIC DNA]</scope>
    <source>
        <strain evidence="4">DF5081</strain>
    </source>
</reference>
<evidence type="ECO:0000259" key="2">
    <source>
        <dbReference type="Pfam" id="PF21599"/>
    </source>
</evidence>
<reference evidence="3" key="2">
    <citation type="submission" date="2022-06" db="UniProtKB">
        <authorList>
            <consortium name="EnsemblMetazoa"/>
        </authorList>
    </citation>
    <scope>IDENTIFICATION</scope>
    <source>
        <strain evidence="3">DF5081</strain>
    </source>
</reference>
<sequence length="425" mass="48563">MTTPKRLKLKHQIKEEMNPDVDTNTTEIRRKRPSAVKPDRSSPAIKNDPIMALAENDEDGYVTKGTCDELIYPDATYQSYEEFEEKFNQWKAKYLHPFRVASSEALRTQEGTISEKFRYRYVVFHCARYGNPRMRGEGKRPNQNYLPCSCNAMLRLNFQYNEQCLKLTSLETRHSNHNVCQELYDKMVHKEQHRKGGSGVRVRKQDTGEKKKKSGTQSVKKSPNRTEDESFDENYSFNDTGRFEMIERKVFGKIEEVSDQTEVKPAESAVLQLADTNVQNPMFLNPMNLPQATLTNAYIPFATADWRVAPSIPPMFPTLGSTGSPSQTSPSSSSSTTDENEAPVFTILDAIRPIPLRPAENTDFVTNVLTPALLQQNTQITNVLSRVHKMLTVGMNQEVLQLRMHQLDVMLANWEHFANMAQNKL</sequence>
<dbReference type="PANTHER" id="PTHR47086:SF4">
    <property type="entry name" value="BTB DOMAIN-CONTAINING PROTEIN"/>
    <property type="match status" value="1"/>
</dbReference>
<dbReference type="AlphaFoldDB" id="A0A8R1HUQ6"/>
<feature type="region of interest" description="Disordered" evidence="1">
    <location>
        <begin position="316"/>
        <end position="340"/>
    </location>
</feature>
<feature type="region of interest" description="Disordered" evidence="1">
    <location>
        <begin position="190"/>
        <end position="234"/>
    </location>
</feature>
<feature type="domain" description="ZSWIM3 N-terminal" evidence="2">
    <location>
        <begin position="76"/>
        <end position="175"/>
    </location>
</feature>
<dbReference type="PANTHER" id="PTHR47086">
    <property type="entry name" value="BTB DOMAIN-CONTAINING PROTEIN"/>
    <property type="match status" value="1"/>
</dbReference>
<protein>
    <recommendedName>
        <fullName evidence="2">ZSWIM3 N-terminal domain-containing protein</fullName>
    </recommendedName>
</protein>
<dbReference type="EnsemblMetazoa" id="CJA10273.1">
    <property type="protein sequence ID" value="CJA10273.1"/>
    <property type="gene ID" value="WBGene00129477"/>
</dbReference>
<feature type="compositionally biased region" description="Low complexity" evidence="1">
    <location>
        <begin position="317"/>
        <end position="337"/>
    </location>
</feature>